<organism evidence="4 5">
    <name type="scientific">Ramazzottius varieornatus</name>
    <name type="common">Water bear</name>
    <name type="synonym">Tardigrade</name>
    <dbReference type="NCBI Taxonomy" id="947166"/>
    <lineage>
        <taxon>Eukaryota</taxon>
        <taxon>Metazoa</taxon>
        <taxon>Ecdysozoa</taxon>
        <taxon>Tardigrada</taxon>
        <taxon>Eutardigrada</taxon>
        <taxon>Parachela</taxon>
        <taxon>Hypsibioidea</taxon>
        <taxon>Ramazzottiidae</taxon>
        <taxon>Ramazzottius</taxon>
    </lineage>
</organism>
<name>A0A1D1VBX3_RAMVA</name>
<dbReference type="Pfam" id="PF00685">
    <property type="entry name" value="Sulfotransfer_1"/>
    <property type="match status" value="1"/>
</dbReference>
<accession>A0A1D1VBX3</accession>
<comment type="caution">
    <text evidence="4">The sequence shown here is derived from an EMBL/GenBank/DDBJ whole genome shotgun (WGS) entry which is preliminary data.</text>
</comment>
<keyword evidence="5" id="KW-1185">Reference proteome</keyword>
<dbReference type="InterPro" id="IPR027417">
    <property type="entry name" value="P-loop_NTPase"/>
</dbReference>
<comment type="similarity">
    <text evidence="1">Belongs to the sulfotransferase 1 family.</text>
</comment>
<evidence type="ECO:0000256" key="2">
    <source>
        <dbReference type="ARBA" id="ARBA00022679"/>
    </source>
</evidence>
<evidence type="ECO:0000259" key="3">
    <source>
        <dbReference type="Pfam" id="PF00685"/>
    </source>
</evidence>
<dbReference type="STRING" id="947166.A0A1D1VBX3"/>
<dbReference type="GO" id="GO:0008146">
    <property type="term" value="F:sulfotransferase activity"/>
    <property type="evidence" value="ECO:0007669"/>
    <property type="project" value="InterPro"/>
</dbReference>
<dbReference type="AlphaFoldDB" id="A0A1D1VBX3"/>
<sequence>MAASTCPAPNPFFTSLEGLKAQLSQWKGIKPPKVYSDPDYLTNYRGCMVNYPLSLNLNELDTFEPRSTDICVAAFPKTGTTWMSALVYMLVNGADPKSLLSGPPLKFKMPYLEMTVPCGEKLDKEIKALDYLKAKQGERTYLTHLNSNAIPQDILKTAKVVYIYRNPKDTIVSMYHFMKAAIWHGFNGSLEQMVDDFVTDKCMNAPFFEHVEGYWKLRNSPNIFVTSYEELSRDPKATVAKLAEFLKVEVTDEEVNAVCRQATFSQMRDNPLTNMAELESLGLINARFSRFFRTGEVGNWKRFFTPEMDRKVDEWIAKNMADRPGLYDMKFEYELDYDLD</sequence>
<evidence type="ECO:0000313" key="4">
    <source>
        <dbReference type="EMBL" id="GAU96008.1"/>
    </source>
</evidence>
<keyword evidence="2" id="KW-0808">Transferase</keyword>
<feature type="domain" description="Sulfotransferase" evidence="3">
    <location>
        <begin position="68"/>
        <end position="322"/>
    </location>
</feature>
<reference evidence="4 5" key="1">
    <citation type="journal article" date="2016" name="Nat. Commun.">
        <title>Extremotolerant tardigrade genome and improved radiotolerance of human cultured cells by tardigrade-unique protein.</title>
        <authorList>
            <person name="Hashimoto T."/>
            <person name="Horikawa D.D."/>
            <person name="Saito Y."/>
            <person name="Kuwahara H."/>
            <person name="Kozuka-Hata H."/>
            <person name="Shin-I T."/>
            <person name="Minakuchi Y."/>
            <person name="Ohishi K."/>
            <person name="Motoyama A."/>
            <person name="Aizu T."/>
            <person name="Enomoto A."/>
            <person name="Kondo K."/>
            <person name="Tanaka S."/>
            <person name="Hara Y."/>
            <person name="Koshikawa S."/>
            <person name="Sagara H."/>
            <person name="Miura T."/>
            <person name="Yokobori S."/>
            <person name="Miyagawa K."/>
            <person name="Suzuki Y."/>
            <person name="Kubo T."/>
            <person name="Oyama M."/>
            <person name="Kohara Y."/>
            <person name="Fujiyama A."/>
            <person name="Arakawa K."/>
            <person name="Katayama T."/>
            <person name="Toyoda A."/>
            <person name="Kunieda T."/>
        </authorList>
    </citation>
    <scope>NUCLEOTIDE SEQUENCE [LARGE SCALE GENOMIC DNA]</scope>
    <source>
        <strain evidence="4 5">YOKOZUNA-1</strain>
    </source>
</reference>
<gene>
    <name evidence="4" type="primary">RvY_07516-1</name>
    <name evidence="4" type="synonym">RvY_07516.1</name>
    <name evidence="4" type="ORF">RvY_07516</name>
</gene>
<dbReference type="Proteomes" id="UP000186922">
    <property type="component" value="Unassembled WGS sequence"/>
</dbReference>
<dbReference type="Gene3D" id="3.40.50.300">
    <property type="entry name" value="P-loop containing nucleotide triphosphate hydrolases"/>
    <property type="match status" value="1"/>
</dbReference>
<protein>
    <recommendedName>
        <fullName evidence="3">Sulfotransferase domain-containing protein</fullName>
    </recommendedName>
</protein>
<evidence type="ECO:0000313" key="5">
    <source>
        <dbReference type="Proteomes" id="UP000186922"/>
    </source>
</evidence>
<proteinExistence type="inferred from homology"/>
<dbReference type="OrthoDB" id="205623at2759"/>
<dbReference type="SUPFAM" id="SSF52540">
    <property type="entry name" value="P-loop containing nucleoside triphosphate hydrolases"/>
    <property type="match status" value="1"/>
</dbReference>
<dbReference type="InterPro" id="IPR000863">
    <property type="entry name" value="Sulfotransferase_dom"/>
</dbReference>
<dbReference type="EMBL" id="BDGG01000003">
    <property type="protein sequence ID" value="GAU96008.1"/>
    <property type="molecule type" value="Genomic_DNA"/>
</dbReference>
<dbReference type="PANTHER" id="PTHR11783">
    <property type="entry name" value="SULFOTRANSFERASE SULT"/>
    <property type="match status" value="1"/>
</dbReference>
<evidence type="ECO:0000256" key="1">
    <source>
        <dbReference type="ARBA" id="ARBA00005771"/>
    </source>
</evidence>